<name>A0A8T0T838_PANVG</name>
<comment type="caution">
    <text evidence="2">The sequence shown here is derived from an EMBL/GenBank/DDBJ whole genome shotgun (WGS) entry which is preliminary data.</text>
</comment>
<dbReference type="Proteomes" id="UP000823388">
    <property type="component" value="Chromosome 4N"/>
</dbReference>
<feature type="region of interest" description="Disordered" evidence="1">
    <location>
        <begin position="68"/>
        <end position="112"/>
    </location>
</feature>
<dbReference type="EMBL" id="CM029044">
    <property type="protein sequence ID" value="KAG2607561.1"/>
    <property type="molecule type" value="Genomic_DNA"/>
</dbReference>
<keyword evidence="3" id="KW-1185">Reference proteome</keyword>
<protein>
    <submittedName>
        <fullName evidence="2">Uncharacterized protein</fullName>
    </submittedName>
</protein>
<evidence type="ECO:0000313" key="2">
    <source>
        <dbReference type="EMBL" id="KAG2607561.1"/>
    </source>
</evidence>
<organism evidence="2 3">
    <name type="scientific">Panicum virgatum</name>
    <name type="common">Blackwell switchgrass</name>
    <dbReference type="NCBI Taxonomy" id="38727"/>
    <lineage>
        <taxon>Eukaryota</taxon>
        <taxon>Viridiplantae</taxon>
        <taxon>Streptophyta</taxon>
        <taxon>Embryophyta</taxon>
        <taxon>Tracheophyta</taxon>
        <taxon>Spermatophyta</taxon>
        <taxon>Magnoliopsida</taxon>
        <taxon>Liliopsida</taxon>
        <taxon>Poales</taxon>
        <taxon>Poaceae</taxon>
        <taxon>PACMAD clade</taxon>
        <taxon>Panicoideae</taxon>
        <taxon>Panicodae</taxon>
        <taxon>Paniceae</taxon>
        <taxon>Panicinae</taxon>
        <taxon>Panicum</taxon>
        <taxon>Panicum sect. Hiantes</taxon>
    </lineage>
</organism>
<accession>A0A8T0T838</accession>
<reference evidence="2 3" key="1">
    <citation type="submission" date="2020-05" db="EMBL/GenBank/DDBJ databases">
        <title>WGS assembly of Panicum virgatum.</title>
        <authorList>
            <person name="Lovell J.T."/>
            <person name="Jenkins J."/>
            <person name="Shu S."/>
            <person name="Juenger T.E."/>
            <person name="Schmutz J."/>
        </authorList>
    </citation>
    <scope>NUCLEOTIDE SEQUENCE [LARGE SCALE GENOMIC DNA]</scope>
    <source>
        <strain evidence="3">cv. AP13</strain>
    </source>
</reference>
<feature type="region of interest" description="Disordered" evidence="1">
    <location>
        <begin position="1"/>
        <end position="52"/>
    </location>
</feature>
<dbReference type="AlphaFoldDB" id="A0A8T0T838"/>
<evidence type="ECO:0000313" key="3">
    <source>
        <dbReference type="Proteomes" id="UP000823388"/>
    </source>
</evidence>
<sequence>MFNTSASFLSRKKNSVRSHLKETNASSRDGPGRGPTTRRDRPIGPSRQCAAVSARRAVVPLAVRSARYEPTTSVASLAGRPRRHSAAALHPQSPSTSRALGRSGPLNPRARRCSIRCAPHPTQVAAAMEDEEMEKKVQQYLQRKGFRASGSPS</sequence>
<proteinExistence type="predicted"/>
<evidence type="ECO:0000256" key="1">
    <source>
        <dbReference type="SAM" id="MobiDB-lite"/>
    </source>
</evidence>
<gene>
    <name evidence="2" type="ORF">PVAP13_4NG257711</name>
</gene>